<dbReference type="Pfam" id="PF13193">
    <property type="entry name" value="AMP-binding_C"/>
    <property type="match status" value="1"/>
</dbReference>
<feature type="domain" description="AMP-dependent synthetase/ligase" evidence="1">
    <location>
        <begin position="58"/>
        <end position="417"/>
    </location>
</feature>
<dbReference type="STRING" id="525263.HMPREF0298_2015"/>
<dbReference type="GO" id="GO:0004321">
    <property type="term" value="F:fatty-acyl-CoA synthase activity"/>
    <property type="evidence" value="ECO:0007669"/>
    <property type="project" value="UniProtKB-EC"/>
</dbReference>
<keyword evidence="4" id="KW-1185">Reference proteome</keyword>
<dbReference type="InterPro" id="IPR042099">
    <property type="entry name" value="ANL_N_sf"/>
</dbReference>
<accession>C0XU95</accession>
<dbReference type="AlphaFoldDB" id="C0XU95"/>
<name>C0XU95_CORLD</name>
<keyword evidence="3" id="KW-0808">Transferase</keyword>
<evidence type="ECO:0000313" key="4">
    <source>
        <dbReference type="Proteomes" id="UP000006196"/>
    </source>
</evidence>
<dbReference type="Gene3D" id="3.30.300.30">
    <property type="match status" value="1"/>
</dbReference>
<dbReference type="CDD" id="cd04433">
    <property type="entry name" value="AFD_class_I"/>
    <property type="match status" value="1"/>
</dbReference>
<dbReference type="InterPro" id="IPR020845">
    <property type="entry name" value="AMP-binding_CS"/>
</dbReference>
<dbReference type="EMBL" id="ACHJ01000163">
    <property type="protein sequence ID" value="EEI16161.1"/>
    <property type="molecule type" value="Genomic_DNA"/>
</dbReference>
<dbReference type="GO" id="GO:0016878">
    <property type="term" value="F:acid-thiol ligase activity"/>
    <property type="evidence" value="ECO:0007669"/>
    <property type="project" value="UniProtKB-ARBA"/>
</dbReference>
<dbReference type="HOGENOM" id="CLU_000022_59_0_11"/>
<dbReference type="PANTHER" id="PTHR43767">
    <property type="entry name" value="LONG-CHAIN-FATTY-ACID--COA LIGASE"/>
    <property type="match status" value="1"/>
</dbReference>
<dbReference type="InterPro" id="IPR045851">
    <property type="entry name" value="AMP-bd_C_sf"/>
</dbReference>
<protein>
    <submittedName>
        <fullName evidence="3">AMP-binding enzyme</fullName>
        <ecNumber evidence="3">2.3.1.86</ecNumber>
    </submittedName>
</protein>
<gene>
    <name evidence="3" type="ORF">HMPREF0298_2015</name>
</gene>
<dbReference type="PANTHER" id="PTHR43767:SF1">
    <property type="entry name" value="NONRIBOSOMAL PEPTIDE SYNTHASE PES1 (EUROFUNG)-RELATED"/>
    <property type="match status" value="1"/>
</dbReference>
<dbReference type="PROSITE" id="PS00455">
    <property type="entry name" value="AMP_BINDING"/>
    <property type="match status" value="1"/>
</dbReference>
<dbReference type="SUPFAM" id="SSF56801">
    <property type="entry name" value="Acetyl-CoA synthetase-like"/>
    <property type="match status" value="1"/>
</dbReference>
<dbReference type="eggNOG" id="COG0318">
    <property type="taxonomic scope" value="Bacteria"/>
</dbReference>
<organism evidence="3 4">
    <name type="scientific">Corynebacterium lipophiloflavum (strain ATCC 700352 / DSM 44291 / CCUG 37336 / JCM 10383 / DMMZ 1944)</name>
    <dbReference type="NCBI Taxonomy" id="525263"/>
    <lineage>
        <taxon>Bacteria</taxon>
        <taxon>Bacillati</taxon>
        <taxon>Actinomycetota</taxon>
        <taxon>Actinomycetes</taxon>
        <taxon>Mycobacteriales</taxon>
        <taxon>Corynebacteriaceae</taxon>
        <taxon>Corynebacterium</taxon>
    </lineage>
</organism>
<evidence type="ECO:0000313" key="3">
    <source>
        <dbReference type="EMBL" id="EEI16161.1"/>
    </source>
</evidence>
<dbReference type="InterPro" id="IPR000873">
    <property type="entry name" value="AMP-dep_synth/lig_dom"/>
</dbReference>
<dbReference type="Pfam" id="PF00501">
    <property type="entry name" value="AMP-binding"/>
    <property type="match status" value="1"/>
</dbReference>
<feature type="domain" description="AMP-binding enzyme C-terminal" evidence="2">
    <location>
        <begin position="469"/>
        <end position="544"/>
    </location>
</feature>
<dbReference type="RefSeq" id="WP_006839309.1">
    <property type="nucleotide sequence ID" value="NZ_GG667191.1"/>
</dbReference>
<dbReference type="Gene3D" id="3.40.50.12780">
    <property type="entry name" value="N-terminal domain of ligase-like"/>
    <property type="match status" value="1"/>
</dbReference>
<dbReference type="Proteomes" id="UP000006196">
    <property type="component" value="Unassembled WGS sequence"/>
</dbReference>
<evidence type="ECO:0000259" key="1">
    <source>
        <dbReference type="Pfam" id="PF00501"/>
    </source>
</evidence>
<dbReference type="InterPro" id="IPR025110">
    <property type="entry name" value="AMP-bd_C"/>
</dbReference>
<reference evidence="3" key="1">
    <citation type="submission" date="2009-01" db="EMBL/GenBank/DDBJ databases">
        <authorList>
            <person name="Qin X."/>
            <person name="Bachman B."/>
            <person name="Battles P."/>
            <person name="Bell A."/>
            <person name="Bess C."/>
            <person name="Bickham C."/>
            <person name="Chaboub L."/>
            <person name="Chen D."/>
            <person name="Coyle M."/>
            <person name="Deiros D.R."/>
            <person name="Dinh H."/>
            <person name="Forbes L."/>
            <person name="Fowler G."/>
            <person name="Francisco L."/>
            <person name="Fu Q."/>
            <person name="Gubbala S."/>
            <person name="Hale W."/>
            <person name="Han Y."/>
            <person name="Hemphill L."/>
            <person name="Highlander S.K."/>
            <person name="Hirani K."/>
            <person name="Hogues M."/>
            <person name="Jackson L."/>
            <person name="Jakkamsetti A."/>
            <person name="Javaid M."/>
            <person name="Jiang H."/>
            <person name="Korchina V."/>
            <person name="Kovar C."/>
            <person name="Lara F."/>
            <person name="Lee S."/>
            <person name="Mata R."/>
            <person name="Mathew T."/>
            <person name="Moen C."/>
            <person name="Morales K."/>
            <person name="Munidasa M."/>
            <person name="Nazareth L."/>
            <person name="Ngo R."/>
            <person name="Nguyen L."/>
            <person name="Okwuonu G."/>
            <person name="Ongeri F."/>
            <person name="Patil S."/>
            <person name="Petrosino J."/>
            <person name="Pham C."/>
            <person name="Pham P."/>
            <person name="Pu L.-L."/>
            <person name="Puazo M."/>
            <person name="Raj R."/>
            <person name="Reid J."/>
            <person name="Rouhana J."/>
            <person name="Saada N."/>
            <person name="Shang Y."/>
            <person name="Simmons D."/>
            <person name="Thornton R."/>
            <person name="Warren J."/>
            <person name="Weissenberger G."/>
            <person name="Zhang J."/>
            <person name="Zhang L."/>
            <person name="Zhou C."/>
            <person name="Zhu D."/>
            <person name="Muzny D."/>
            <person name="Worley K."/>
            <person name="Gibbs R."/>
        </authorList>
    </citation>
    <scope>NUCLEOTIDE SEQUENCE [LARGE SCALE GENOMIC DNA]</scope>
    <source>
        <strain evidence="3">DSM 44291</strain>
    </source>
</reference>
<keyword evidence="3" id="KW-0012">Acyltransferase</keyword>
<dbReference type="EC" id="2.3.1.86" evidence="3"/>
<proteinExistence type="predicted"/>
<sequence length="559" mass="61152">MPTLNPMQRVTFTTTSLVRLLRAGIGAGALSPEGSPAALFKVLPLYSRYRFTTAREIEQSSAACPERNALIDDDGVLSYRQLRDQTRAVATWLLARKRDRGVEELRVAVMARNGRGVVIPMGAKGLTGGHLFLLNVGSSPEQLAGIFAENRINVLFIDDEFADRIPANMDDIEVIWAHTTTAHGSEPTLARIAEGVEQADNAPQLPLFPSHGNIVLMSSGTTGVPKGILRPEPILPFVIGGYLSTVPWRSGMTVQLTASMFHTWGWSAVNVSLALRNTIITQRVFDPEKVFRQIQDFRCDGLVSSPIFFKQMLAIPGNKKFDTSNLKFIASSGNALTPLLVERMTERFGPILANYYGSTELALAACANAEMVAADPTIAGRIPPGTILRIYDDNGRETKPGEVGRIFLTNETALKGYSNPQTPIVEIDGLIEMGDLGYFDTDGHLHVLSRNDDMIIVGGENVHPQSVTEVLERMPGIDEIHSGGVDDEDTFKRVAVWVVPTDDEAGDALTSDAIREWVRLNLADHSVPRDINFVTELPRNATGKVVSRLLPASTRDDER</sequence>
<evidence type="ECO:0000259" key="2">
    <source>
        <dbReference type="Pfam" id="PF13193"/>
    </source>
</evidence>
<dbReference type="InterPro" id="IPR050237">
    <property type="entry name" value="ATP-dep_AMP-bd_enzyme"/>
</dbReference>
<dbReference type="OrthoDB" id="56621at2"/>
<comment type="caution">
    <text evidence="3">The sequence shown here is derived from an EMBL/GenBank/DDBJ whole genome shotgun (WGS) entry which is preliminary data.</text>
</comment>